<evidence type="ECO:0000256" key="2">
    <source>
        <dbReference type="SAM" id="SignalP"/>
    </source>
</evidence>
<name>A0A6A4V679_AMPAM</name>
<evidence type="ECO:0000256" key="1">
    <source>
        <dbReference type="SAM" id="Phobius"/>
    </source>
</evidence>
<keyword evidence="4" id="KW-1185">Reference proteome</keyword>
<proteinExistence type="predicted"/>
<evidence type="ECO:0000313" key="4">
    <source>
        <dbReference type="Proteomes" id="UP000440578"/>
    </source>
</evidence>
<keyword evidence="2" id="KW-0732">Signal</keyword>
<dbReference type="EMBL" id="VIIS01002087">
    <property type="protein sequence ID" value="KAF0288679.1"/>
    <property type="molecule type" value="Genomic_DNA"/>
</dbReference>
<comment type="caution">
    <text evidence="3">The sequence shown here is derived from an EMBL/GenBank/DDBJ whole genome shotgun (WGS) entry which is preliminary data.</text>
</comment>
<dbReference type="Proteomes" id="UP000440578">
    <property type="component" value="Unassembled WGS sequence"/>
</dbReference>
<feature type="chain" id="PRO_5025427896" evidence="2">
    <location>
        <begin position="20"/>
        <end position="177"/>
    </location>
</feature>
<keyword evidence="1" id="KW-1133">Transmembrane helix</keyword>
<dbReference type="OrthoDB" id="6386228at2759"/>
<reference evidence="3 4" key="1">
    <citation type="submission" date="2019-07" db="EMBL/GenBank/DDBJ databases">
        <title>Draft genome assembly of a fouling barnacle, Amphibalanus amphitrite (Darwin, 1854): The first reference genome for Thecostraca.</title>
        <authorList>
            <person name="Kim W."/>
        </authorList>
    </citation>
    <scope>NUCLEOTIDE SEQUENCE [LARGE SCALE GENOMIC DNA]</scope>
    <source>
        <strain evidence="3">SNU_AA5</strain>
        <tissue evidence="3">Soma without cirri and trophi</tissue>
    </source>
</reference>
<accession>A0A6A4V679</accession>
<feature type="transmembrane region" description="Helical" evidence="1">
    <location>
        <begin position="35"/>
        <end position="59"/>
    </location>
</feature>
<protein>
    <submittedName>
        <fullName evidence="3">Uncharacterized protein</fullName>
    </submittedName>
</protein>
<gene>
    <name evidence="3" type="ORF">FJT64_012985</name>
</gene>
<feature type="signal peptide" evidence="2">
    <location>
        <begin position="1"/>
        <end position="19"/>
    </location>
</feature>
<evidence type="ECO:0000313" key="3">
    <source>
        <dbReference type="EMBL" id="KAF0288679.1"/>
    </source>
</evidence>
<organism evidence="3 4">
    <name type="scientific">Amphibalanus amphitrite</name>
    <name type="common">Striped barnacle</name>
    <name type="synonym">Balanus amphitrite</name>
    <dbReference type="NCBI Taxonomy" id="1232801"/>
    <lineage>
        <taxon>Eukaryota</taxon>
        <taxon>Metazoa</taxon>
        <taxon>Ecdysozoa</taxon>
        <taxon>Arthropoda</taxon>
        <taxon>Crustacea</taxon>
        <taxon>Multicrustacea</taxon>
        <taxon>Cirripedia</taxon>
        <taxon>Thoracica</taxon>
        <taxon>Thoracicalcarea</taxon>
        <taxon>Balanomorpha</taxon>
        <taxon>Balanoidea</taxon>
        <taxon>Balanidae</taxon>
        <taxon>Amphibalaninae</taxon>
        <taxon>Amphibalanus</taxon>
    </lineage>
</organism>
<dbReference type="AlphaFoldDB" id="A0A6A4V679"/>
<sequence length="177" mass="18441">MRSSVLLLAALAALAAVEATFILGTTTGTVAAGTAAGAAGLAALGGLALGVGVVGAIALASRRGKRSVEVPARREAVVWDLVSATDQLGCALKFVCLIQARPEEELSEEEAMVSALFGRELDGVDFEKMQTSKGAYWYAAFMGERFGADSCNKLFGSCPHQMASMLEYFRGLQAESV</sequence>
<keyword evidence="1" id="KW-0472">Membrane</keyword>
<keyword evidence="1" id="KW-0812">Transmembrane</keyword>